<keyword evidence="2" id="KW-0813">Transport</keyword>
<dbReference type="PANTHER" id="PTHR30061:SF50">
    <property type="entry name" value="MALTOSE_MALTODEXTRIN-BINDING PERIPLASMIC PROTEIN"/>
    <property type="match status" value="1"/>
</dbReference>
<feature type="signal peptide" evidence="4">
    <location>
        <begin position="1"/>
        <end position="28"/>
    </location>
</feature>
<reference evidence="5 6" key="1">
    <citation type="submission" date="2018-12" db="EMBL/GenBank/DDBJ databases">
        <title>Genome sequence from the cellulolytic species, Caldicellulosiruptor changbaiensis.</title>
        <authorList>
            <person name="Blumer-Schuette S.E."/>
            <person name="Mendoza C."/>
        </authorList>
    </citation>
    <scope>NUCLEOTIDE SEQUENCE [LARGE SCALE GENOMIC DNA]</scope>
    <source>
        <strain evidence="5 6">CBS-Z</strain>
    </source>
</reference>
<dbReference type="GO" id="GO:0042956">
    <property type="term" value="P:maltodextrin transmembrane transport"/>
    <property type="evidence" value="ECO:0007669"/>
    <property type="project" value="TreeGrafter"/>
</dbReference>
<protein>
    <submittedName>
        <fullName evidence="5">ABC transporter substrate-binding protein</fullName>
    </submittedName>
</protein>
<organism evidence="5 6">
    <name type="scientific">Caldicellulosiruptor changbaiensis</name>
    <dbReference type="NCBI Taxonomy" id="1222016"/>
    <lineage>
        <taxon>Bacteria</taxon>
        <taxon>Bacillati</taxon>
        <taxon>Bacillota</taxon>
        <taxon>Bacillota incertae sedis</taxon>
        <taxon>Caldicellulosiruptorales</taxon>
        <taxon>Caldicellulosiruptoraceae</taxon>
        <taxon>Caldicellulosiruptor</taxon>
    </lineage>
</organism>
<dbReference type="Gene3D" id="3.40.190.10">
    <property type="entry name" value="Periplasmic binding protein-like II"/>
    <property type="match status" value="2"/>
</dbReference>
<sequence length="425" mass="47420">MKRLVAVITLIALSVSLFLAFGPADTNAASKKQVTITYVRGKDETHATEKIIKEFMKKNPDIKVIYKENPSDTGQNHDQLVTVMSAGGSDIDVFDMDVIWPAEFAQAGYTLPLDRFIKRDKINLNDYIKGTIDAARFKGQMWAFPRFIDAGLLYYRKDIVPQNELPKTWDDLIKVAKKYKGKKGTKYGFLMQAKQYEGLVCDAIEYIASYGGRVVDESGNIVVNNKGTIDGLNMMRKVITSGIVPPNINTFTEIETHTAFINGLAVFARNWPYMWAMVNSPQSKVKGKVGILPLPKGSKGSAAALGGWMVGINKYTKNPEASWRLLKFLVQREGQKLMAIYNGNVPVYKPLFNDKDVIKANPLIGDKKFIEAILAAVPRPVSPIYPKLSDAMQIEFSNIVNGKKDVKTAVLDLDKKLKELVKTQK</sequence>
<proteinExistence type="inferred from homology"/>
<dbReference type="CDD" id="cd14750">
    <property type="entry name" value="PBP2_TMBP"/>
    <property type="match status" value="1"/>
</dbReference>
<dbReference type="EMBL" id="CP034791">
    <property type="protein sequence ID" value="AZT91482.1"/>
    <property type="molecule type" value="Genomic_DNA"/>
</dbReference>
<dbReference type="InterPro" id="IPR006059">
    <property type="entry name" value="SBP"/>
</dbReference>
<keyword evidence="6" id="KW-1185">Reference proteome</keyword>
<evidence type="ECO:0000256" key="1">
    <source>
        <dbReference type="ARBA" id="ARBA00008520"/>
    </source>
</evidence>
<evidence type="ECO:0000313" key="6">
    <source>
        <dbReference type="Proteomes" id="UP000282930"/>
    </source>
</evidence>
<comment type="similarity">
    <text evidence="1">Belongs to the bacterial solute-binding protein 1 family.</text>
</comment>
<dbReference type="PANTHER" id="PTHR30061">
    <property type="entry name" value="MALTOSE-BINDING PERIPLASMIC PROTEIN"/>
    <property type="match status" value="1"/>
</dbReference>
<evidence type="ECO:0000313" key="5">
    <source>
        <dbReference type="EMBL" id="AZT91482.1"/>
    </source>
</evidence>
<gene>
    <name evidence="5" type="ORF">ELD05_13200</name>
</gene>
<dbReference type="Pfam" id="PF01547">
    <property type="entry name" value="SBP_bac_1"/>
    <property type="match status" value="1"/>
</dbReference>
<evidence type="ECO:0000256" key="4">
    <source>
        <dbReference type="SAM" id="SignalP"/>
    </source>
</evidence>
<dbReference type="SUPFAM" id="SSF53850">
    <property type="entry name" value="Periplasmic binding protein-like II"/>
    <property type="match status" value="1"/>
</dbReference>
<dbReference type="GO" id="GO:0055052">
    <property type="term" value="C:ATP-binding cassette (ABC) transporter complex, substrate-binding subunit-containing"/>
    <property type="evidence" value="ECO:0007669"/>
    <property type="project" value="TreeGrafter"/>
</dbReference>
<evidence type="ECO:0000256" key="3">
    <source>
        <dbReference type="ARBA" id="ARBA00022729"/>
    </source>
</evidence>
<dbReference type="RefSeq" id="WP_127352792.1">
    <property type="nucleotide sequence ID" value="NZ_CP034791.1"/>
</dbReference>
<feature type="chain" id="PRO_5019471254" evidence="4">
    <location>
        <begin position="29"/>
        <end position="425"/>
    </location>
</feature>
<dbReference type="Proteomes" id="UP000282930">
    <property type="component" value="Chromosome"/>
</dbReference>
<name>A0A3T0D9M9_9FIRM</name>
<accession>A0A3T0D9M9</accession>
<dbReference type="KEGG" id="ccha:ELD05_13200"/>
<keyword evidence="3 4" id="KW-0732">Signal</keyword>
<dbReference type="AlphaFoldDB" id="A0A3T0D9M9"/>
<dbReference type="GO" id="GO:0015768">
    <property type="term" value="P:maltose transport"/>
    <property type="evidence" value="ECO:0007669"/>
    <property type="project" value="TreeGrafter"/>
</dbReference>
<evidence type="ECO:0000256" key="2">
    <source>
        <dbReference type="ARBA" id="ARBA00022448"/>
    </source>
</evidence>
<dbReference type="GO" id="GO:1901982">
    <property type="term" value="F:maltose binding"/>
    <property type="evidence" value="ECO:0007669"/>
    <property type="project" value="TreeGrafter"/>
</dbReference>